<dbReference type="AlphaFoldDB" id="A0A6J5H0G2"/>
<dbReference type="SUPFAM" id="SSF160935">
    <property type="entry name" value="VPA0735-like"/>
    <property type="match status" value="1"/>
</dbReference>
<dbReference type="InterPro" id="IPR037049">
    <property type="entry name" value="DUF1214_C_sf"/>
</dbReference>
<feature type="chain" id="PRO_5027117263" description="DUF1254 domain-containing protein" evidence="1">
    <location>
        <begin position="21"/>
        <end position="466"/>
    </location>
</feature>
<evidence type="ECO:0000256" key="1">
    <source>
        <dbReference type="SAM" id="SignalP"/>
    </source>
</evidence>
<evidence type="ECO:0000259" key="2">
    <source>
        <dbReference type="Pfam" id="PF06742"/>
    </source>
</evidence>
<dbReference type="Gene3D" id="1.10.3360.10">
    <property type="entry name" value="VPA0735-like domain"/>
    <property type="match status" value="1"/>
</dbReference>
<dbReference type="InterPro" id="IPR037050">
    <property type="entry name" value="DUF1254_sf"/>
</dbReference>
<dbReference type="Gene3D" id="2.60.40.1610">
    <property type="entry name" value="Domain of unknown function DUF1254"/>
    <property type="match status" value="1"/>
</dbReference>
<dbReference type="PANTHER" id="PTHR36509:SF3">
    <property type="entry name" value="SIGNAL PEPTIDE PROTEIN"/>
    <property type="match status" value="1"/>
</dbReference>
<evidence type="ECO:0000313" key="4">
    <source>
        <dbReference type="EMBL" id="CAB3809461.1"/>
    </source>
</evidence>
<keyword evidence="5" id="KW-1185">Reference proteome</keyword>
<dbReference type="InterPro" id="IPR010621">
    <property type="entry name" value="DUF1214"/>
</dbReference>
<dbReference type="Pfam" id="PF06863">
    <property type="entry name" value="DUF1254"/>
    <property type="match status" value="1"/>
</dbReference>
<dbReference type="InterPro" id="IPR010679">
    <property type="entry name" value="DUF1254"/>
</dbReference>
<proteinExistence type="predicted"/>
<keyword evidence="1" id="KW-0732">Signal</keyword>
<dbReference type="RefSeq" id="WP_175198399.1">
    <property type="nucleotide sequence ID" value="NZ_CADIKL010000067.1"/>
</dbReference>
<dbReference type="Pfam" id="PF06742">
    <property type="entry name" value="DUF1214"/>
    <property type="match status" value="1"/>
</dbReference>
<accession>A0A6J5H0G2</accession>
<feature type="signal peptide" evidence="1">
    <location>
        <begin position="1"/>
        <end position="20"/>
    </location>
</feature>
<name>A0A6J5H0G2_9BURK</name>
<sequence>MKKEILVSLALACHAMLASAETQPVQDRVVVSRAAQAVVWGMPAVNTDLMLQAAIKAGAGENEIVYWSRPVDWHNQTLTPNPDAIYLMPFFDTKQGPIVLEVPPAGRDGSITGNIDDLWQMPLEDAGPSGADKGAGGKYLILPPAWRGRIPPGYIVLRSPTYSGYALIRSTLSSHSDADVAKAVAYGKRLKLYALANAAKPPPTRYVDAVDVLFDSTIPYDIRYFQSLDRIVQNEPWLERDKVMIDQLKSIGIEKGKPFAPDDKRVAMLDEGARDAHEWIEYQSERVYAPYFSNTHWAVPAASELVQDASKGYTEPDIYPVDARAIVYSMGYVGIKRLGAGQFYLMSWQDKDGERLDGGQRYRLTVPPDAPMRQYWSVTAYSRVTHALIKDVPRASRSSQVQDMEKNPDGSVDIYFGPEPPAGHKRNWVPTKSGENFELLFRLYGPTKPLFDKTWVLPDLVKISAQ</sequence>
<feature type="domain" description="DUF1214" evidence="2">
    <location>
        <begin position="342"/>
        <end position="448"/>
    </location>
</feature>
<protein>
    <recommendedName>
        <fullName evidence="6">DUF1254 domain-containing protein</fullName>
    </recommendedName>
</protein>
<organism evidence="4 5">
    <name type="scientific">Paraburkholderia caffeinitolerans</name>
    <dbReference type="NCBI Taxonomy" id="1723730"/>
    <lineage>
        <taxon>Bacteria</taxon>
        <taxon>Pseudomonadati</taxon>
        <taxon>Pseudomonadota</taxon>
        <taxon>Betaproteobacteria</taxon>
        <taxon>Burkholderiales</taxon>
        <taxon>Burkholderiaceae</taxon>
        <taxon>Paraburkholderia</taxon>
    </lineage>
</organism>
<reference evidence="4 5" key="1">
    <citation type="submission" date="2020-04" db="EMBL/GenBank/DDBJ databases">
        <authorList>
            <person name="De Canck E."/>
        </authorList>
    </citation>
    <scope>NUCLEOTIDE SEQUENCE [LARGE SCALE GENOMIC DNA]</scope>
    <source>
        <strain evidence="4 5">LMG 28688</strain>
    </source>
</reference>
<dbReference type="Gene3D" id="2.60.120.600">
    <property type="entry name" value="Domain of unknown function DUF1214, C-terminal domain"/>
    <property type="match status" value="1"/>
</dbReference>
<gene>
    <name evidence="4" type="ORF">LMG28688_06998</name>
</gene>
<feature type="domain" description="DUF1254" evidence="3">
    <location>
        <begin position="62"/>
        <end position="193"/>
    </location>
</feature>
<evidence type="ECO:0000313" key="5">
    <source>
        <dbReference type="Proteomes" id="UP000494119"/>
    </source>
</evidence>
<dbReference type="EMBL" id="CADIKL010000067">
    <property type="protein sequence ID" value="CAB3809461.1"/>
    <property type="molecule type" value="Genomic_DNA"/>
</dbReference>
<evidence type="ECO:0008006" key="6">
    <source>
        <dbReference type="Google" id="ProtNLM"/>
    </source>
</evidence>
<dbReference type="Proteomes" id="UP000494119">
    <property type="component" value="Unassembled WGS sequence"/>
</dbReference>
<dbReference type="PANTHER" id="PTHR36509">
    <property type="entry name" value="BLL3101 PROTEIN"/>
    <property type="match status" value="1"/>
</dbReference>
<evidence type="ECO:0000259" key="3">
    <source>
        <dbReference type="Pfam" id="PF06863"/>
    </source>
</evidence>